<protein>
    <recommendedName>
        <fullName evidence="2">Transposase InsH N-terminal domain-containing protein</fullName>
    </recommendedName>
</protein>
<dbReference type="InterPro" id="IPR008490">
    <property type="entry name" value="Transposase_InsH_N"/>
</dbReference>
<gene>
    <name evidence="3" type="ORF">CARN6_0926</name>
</gene>
<name>E6QK08_9ZZZZ</name>
<feature type="domain" description="Transposase InsH N-terminal" evidence="2">
    <location>
        <begin position="21"/>
        <end position="70"/>
    </location>
</feature>
<evidence type="ECO:0000259" key="2">
    <source>
        <dbReference type="Pfam" id="PF05598"/>
    </source>
</evidence>
<dbReference type="EMBL" id="CABQ01000106">
    <property type="protein sequence ID" value="CBI07575.1"/>
    <property type="molecule type" value="Genomic_DNA"/>
</dbReference>
<evidence type="ECO:0000256" key="1">
    <source>
        <dbReference type="SAM" id="MobiDB-lite"/>
    </source>
</evidence>
<sequence length="109" mass="12354">MARFPQALSSQASFEKHGRKSKRELFLDPMNQVVPWTKLLLLVEPHYPRAGNVRQPVGPAIMLRAYFLSACAPRRNQMRPLPPYTEIRQCPTRAQAATVAVDAYGHARL</sequence>
<comment type="caution">
    <text evidence="3">The sequence shown here is derived from an EMBL/GenBank/DDBJ whole genome shotgun (WGS) entry which is preliminary data.</text>
</comment>
<reference evidence="3" key="1">
    <citation type="submission" date="2009-10" db="EMBL/GenBank/DDBJ databases">
        <title>Diversity of trophic interactions inside an arsenic-rich microbial ecosystem.</title>
        <authorList>
            <person name="Bertin P.N."/>
            <person name="Heinrich-Salmeron A."/>
            <person name="Pelletier E."/>
            <person name="Goulhen-Chollet F."/>
            <person name="Arsene-Ploetze F."/>
            <person name="Gallien S."/>
            <person name="Calteau A."/>
            <person name="Vallenet D."/>
            <person name="Casiot C."/>
            <person name="Chane-Woon-Ming B."/>
            <person name="Giloteaux L."/>
            <person name="Barakat M."/>
            <person name="Bonnefoy V."/>
            <person name="Bruneel O."/>
            <person name="Chandler M."/>
            <person name="Cleiss J."/>
            <person name="Duran R."/>
            <person name="Elbaz-Poulichet F."/>
            <person name="Fonknechten N."/>
            <person name="Lauga B."/>
            <person name="Mornico D."/>
            <person name="Ortet P."/>
            <person name="Schaeffer C."/>
            <person name="Siguier P."/>
            <person name="Alexander Thil Smith A."/>
            <person name="Van Dorsselaer A."/>
            <person name="Weissenbach J."/>
            <person name="Medigue C."/>
            <person name="Le Paslier D."/>
        </authorList>
    </citation>
    <scope>NUCLEOTIDE SEQUENCE</scope>
</reference>
<evidence type="ECO:0000313" key="3">
    <source>
        <dbReference type="EMBL" id="CBI07575.1"/>
    </source>
</evidence>
<proteinExistence type="predicted"/>
<accession>E6QK08</accession>
<feature type="region of interest" description="Disordered" evidence="1">
    <location>
        <begin position="1"/>
        <end position="20"/>
    </location>
</feature>
<dbReference type="Pfam" id="PF05598">
    <property type="entry name" value="DUF772"/>
    <property type="match status" value="1"/>
</dbReference>
<dbReference type="AlphaFoldDB" id="E6QK08"/>
<organism evidence="3">
    <name type="scientific">mine drainage metagenome</name>
    <dbReference type="NCBI Taxonomy" id="410659"/>
    <lineage>
        <taxon>unclassified sequences</taxon>
        <taxon>metagenomes</taxon>
        <taxon>ecological metagenomes</taxon>
    </lineage>
</organism>